<evidence type="ECO:0000256" key="7">
    <source>
        <dbReference type="RuleBase" id="RU363032"/>
    </source>
</evidence>
<protein>
    <submittedName>
        <fullName evidence="9">ABC transporter permease protein YurN</fullName>
    </submittedName>
</protein>
<comment type="subcellular location">
    <subcellularLocation>
        <location evidence="1 7">Cell membrane</location>
        <topology evidence="1 7">Multi-pass membrane protein</topology>
    </subcellularLocation>
</comment>
<evidence type="ECO:0000256" key="5">
    <source>
        <dbReference type="ARBA" id="ARBA00022989"/>
    </source>
</evidence>
<keyword evidence="2 7" id="KW-0813">Transport</keyword>
<feature type="transmembrane region" description="Helical" evidence="7">
    <location>
        <begin position="77"/>
        <end position="99"/>
    </location>
</feature>
<feature type="transmembrane region" description="Helical" evidence="7">
    <location>
        <begin position="162"/>
        <end position="186"/>
    </location>
</feature>
<evidence type="ECO:0000256" key="4">
    <source>
        <dbReference type="ARBA" id="ARBA00022692"/>
    </source>
</evidence>
<feature type="transmembrane region" description="Helical" evidence="7">
    <location>
        <begin position="12"/>
        <end position="39"/>
    </location>
</feature>
<dbReference type="Pfam" id="PF00528">
    <property type="entry name" value="BPD_transp_1"/>
    <property type="match status" value="1"/>
</dbReference>
<accession>A0A9W5Y8S0</accession>
<evidence type="ECO:0000256" key="6">
    <source>
        <dbReference type="ARBA" id="ARBA00023136"/>
    </source>
</evidence>
<feature type="transmembrane region" description="Helical" evidence="7">
    <location>
        <begin position="265"/>
        <end position="286"/>
    </location>
</feature>
<evidence type="ECO:0000256" key="3">
    <source>
        <dbReference type="ARBA" id="ARBA00022475"/>
    </source>
</evidence>
<dbReference type="PROSITE" id="PS50928">
    <property type="entry name" value="ABC_TM1"/>
    <property type="match status" value="1"/>
</dbReference>
<dbReference type="AlphaFoldDB" id="A0A9W5Y8S0"/>
<comment type="caution">
    <text evidence="9">The sequence shown here is derived from an EMBL/GenBank/DDBJ whole genome shotgun (WGS) entry which is preliminary data.</text>
</comment>
<evidence type="ECO:0000256" key="1">
    <source>
        <dbReference type="ARBA" id="ARBA00004651"/>
    </source>
</evidence>
<dbReference type="PANTHER" id="PTHR30193">
    <property type="entry name" value="ABC TRANSPORTER PERMEASE PROTEIN"/>
    <property type="match status" value="1"/>
</dbReference>
<dbReference type="GO" id="GO:0005886">
    <property type="term" value="C:plasma membrane"/>
    <property type="evidence" value="ECO:0007669"/>
    <property type="project" value="UniProtKB-SubCell"/>
</dbReference>
<dbReference type="InterPro" id="IPR000515">
    <property type="entry name" value="MetI-like"/>
</dbReference>
<sequence>MIGAKKLYKKRNIWITLFLLPTIIIFVLIFAVPVVNVVYTSFFQWRGFKGAMSFVGIKNYVNAFKDASFRSGLTHTMFWVVLQGTVHVALGTIVALLLADRPKGWKFIRTSYMVPNMISGSAFAIILVNIFNPQIGLVNSVIRKLGFENFNHNWYFDGRTAFPTVTITWLLFAGLITILILAEIMSIPKTIYESADIEGATKFQQKIYITLPLLRNVIGTCVIIAATSMLKEFELVYLTTKGGPGDRTLSLPLYLYKTAFIENDYGYANMMGTVLIICGIICILIINKLFGLGKSDT</sequence>
<dbReference type="SUPFAM" id="SSF161098">
    <property type="entry name" value="MetI-like"/>
    <property type="match status" value="1"/>
</dbReference>
<reference evidence="9" key="1">
    <citation type="submission" date="2022-06" db="EMBL/GenBank/DDBJ databases">
        <title>Vallitalea longa sp. nov., an anaerobic bacterium isolated from marine sediment.</title>
        <authorList>
            <person name="Hirano S."/>
            <person name="Terahara T."/>
            <person name="Mori K."/>
            <person name="Hamada M."/>
            <person name="Matsumoto R."/>
            <person name="Kobayashi T."/>
        </authorList>
    </citation>
    <scope>NUCLEOTIDE SEQUENCE</scope>
    <source>
        <strain evidence="9">SH18-1</strain>
    </source>
</reference>
<dbReference type="InterPro" id="IPR051393">
    <property type="entry name" value="ABC_transporter_permease"/>
</dbReference>
<dbReference type="GO" id="GO:0055085">
    <property type="term" value="P:transmembrane transport"/>
    <property type="evidence" value="ECO:0007669"/>
    <property type="project" value="InterPro"/>
</dbReference>
<name>A0A9W5Y8S0_9FIRM</name>
<dbReference type="InterPro" id="IPR035906">
    <property type="entry name" value="MetI-like_sf"/>
</dbReference>
<evidence type="ECO:0000256" key="2">
    <source>
        <dbReference type="ARBA" id="ARBA00022448"/>
    </source>
</evidence>
<dbReference type="Gene3D" id="1.10.3720.10">
    <property type="entry name" value="MetI-like"/>
    <property type="match status" value="1"/>
</dbReference>
<evidence type="ECO:0000313" key="9">
    <source>
        <dbReference type="EMBL" id="GKX27956.1"/>
    </source>
</evidence>
<gene>
    <name evidence="9" type="primary">yurN_1</name>
    <name evidence="9" type="ORF">SH1V18_04360</name>
</gene>
<keyword evidence="6 7" id="KW-0472">Membrane</keyword>
<dbReference type="CDD" id="cd06261">
    <property type="entry name" value="TM_PBP2"/>
    <property type="match status" value="1"/>
</dbReference>
<evidence type="ECO:0000259" key="8">
    <source>
        <dbReference type="PROSITE" id="PS50928"/>
    </source>
</evidence>
<proteinExistence type="inferred from homology"/>
<comment type="similarity">
    <text evidence="7">Belongs to the binding-protein-dependent transport system permease family.</text>
</comment>
<dbReference type="PANTHER" id="PTHR30193:SF37">
    <property type="entry name" value="INNER MEMBRANE ABC TRANSPORTER PERMEASE PROTEIN YCJO"/>
    <property type="match status" value="1"/>
</dbReference>
<evidence type="ECO:0000313" key="10">
    <source>
        <dbReference type="Proteomes" id="UP001144256"/>
    </source>
</evidence>
<feature type="transmembrane region" description="Helical" evidence="7">
    <location>
        <begin position="120"/>
        <end position="142"/>
    </location>
</feature>
<keyword evidence="5 7" id="KW-1133">Transmembrane helix</keyword>
<keyword evidence="3" id="KW-1003">Cell membrane</keyword>
<organism evidence="9 10">
    <name type="scientific">Vallitalea longa</name>
    <dbReference type="NCBI Taxonomy" id="2936439"/>
    <lineage>
        <taxon>Bacteria</taxon>
        <taxon>Bacillati</taxon>
        <taxon>Bacillota</taxon>
        <taxon>Clostridia</taxon>
        <taxon>Lachnospirales</taxon>
        <taxon>Vallitaleaceae</taxon>
        <taxon>Vallitalea</taxon>
    </lineage>
</organism>
<keyword evidence="4 7" id="KW-0812">Transmembrane</keyword>
<feature type="transmembrane region" description="Helical" evidence="7">
    <location>
        <begin position="207"/>
        <end position="230"/>
    </location>
</feature>
<keyword evidence="10" id="KW-1185">Reference proteome</keyword>
<feature type="domain" description="ABC transmembrane type-1" evidence="8">
    <location>
        <begin position="73"/>
        <end position="286"/>
    </location>
</feature>
<dbReference type="EMBL" id="BRLB01000001">
    <property type="protein sequence ID" value="GKX27956.1"/>
    <property type="molecule type" value="Genomic_DNA"/>
</dbReference>
<dbReference type="Proteomes" id="UP001144256">
    <property type="component" value="Unassembled WGS sequence"/>
</dbReference>